<keyword evidence="3" id="KW-1185">Reference proteome</keyword>
<comment type="caution">
    <text evidence="2">The sequence shown here is derived from an EMBL/GenBank/DDBJ whole genome shotgun (WGS) entry which is preliminary data.</text>
</comment>
<organism evidence="2 3">
    <name type="scientific">Ophiocordyceps sinensis</name>
    <dbReference type="NCBI Taxonomy" id="72228"/>
    <lineage>
        <taxon>Eukaryota</taxon>
        <taxon>Fungi</taxon>
        <taxon>Dikarya</taxon>
        <taxon>Ascomycota</taxon>
        <taxon>Pezizomycotina</taxon>
        <taxon>Sordariomycetes</taxon>
        <taxon>Hypocreomycetidae</taxon>
        <taxon>Hypocreales</taxon>
        <taxon>Ophiocordycipitaceae</taxon>
        <taxon>Ophiocordyceps</taxon>
    </lineage>
</organism>
<evidence type="ECO:0000313" key="2">
    <source>
        <dbReference type="EMBL" id="KAF4504301.1"/>
    </source>
</evidence>
<feature type="region of interest" description="Disordered" evidence="1">
    <location>
        <begin position="29"/>
        <end position="113"/>
    </location>
</feature>
<dbReference type="EMBL" id="JAAVMX010000011">
    <property type="protein sequence ID" value="KAF4504301.1"/>
    <property type="molecule type" value="Genomic_DNA"/>
</dbReference>
<proteinExistence type="predicted"/>
<reference evidence="2 3" key="1">
    <citation type="journal article" date="2020" name="Genome Biol. Evol.">
        <title>A new high-quality draft genome assembly of the Chinese cordyceps Ophiocordyceps sinensis.</title>
        <authorList>
            <person name="Shu R."/>
            <person name="Zhang J."/>
            <person name="Meng Q."/>
            <person name="Zhang H."/>
            <person name="Zhou G."/>
            <person name="Li M."/>
            <person name="Wu P."/>
            <person name="Zhao Y."/>
            <person name="Chen C."/>
            <person name="Qin Q."/>
        </authorList>
    </citation>
    <scope>NUCLEOTIDE SEQUENCE [LARGE SCALE GENOMIC DNA]</scope>
    <source>
        <strain evidence="2 3">IOZ07</strain>
    </source>
</reference>
<name>A0A8H4LSE1_9HYPO</name>
<evidence type="ECO:0000256" key="1">
    <source>
        <dbReference type="SAM" id="MobiDB-lite"/>
    </source>
</evidence>
<feature type="compositionally biased region" description="Basic and acidic residues" evidence="1">
    <location>
        <begin position="67"/>
        <end position="79"/>
    </location>
</feature>
<gene>
    <name evidence="2" type="ORF">G6O67_008468</name>
</gene>
<feature type="compositionally biased region" description="Low complexity" evidence="1">
    <location>
        <begin position="29"/>
        <end position="38"/>
    </location>
</feature>
<dbReference type="Proteomes" id="UP000557566">
    <property type="component" value="Unassembled WGS sequence"/>
</dbReference>
<evidence type="ECO:0000313" key="3">
    <source>
        <dbReference type="Proteomes" id="UP000557566"/>
    </source>
</evidence>
<protein>
    <submittedName>
        <fullName evidence="2">Uncharacterized protein</fullName>
    </submittedName>
</protein>
<accession>A0A8H4LSE1</accession>
<dbReference type="AlphaFoldDB" id="A0A8H4LSE1"/>
<sequence length="113" mass="12307">MADSMTAAWCANGTRDMTRSWAATWASRAATSDTSRARGVVLGKADPSPFPVRLAEERCQPASEQETTARDGERRRTDGDEIGGLANEEFNAGRRDHAASQNEDFDCARHFSG</sequence>